<reference evidence="1 2" key="1">
    <citation type="journal article" date="2006" name="J. Bacteriol.">
        <title>The genome sequence of the obligately chemolithoautotrophic, facultatively anaerobic bacterium Thiobacillus denitrificans.</title>
        <authorList>
            <person name="Beller H.R."/>
            <person name="Chain P.S."/>
            <person name="Letain T.E."/>
            <person name="Chakicherla A."/>
            <person name="Larimer F.W."/>
            <person name="Richardson P.M."/>
            <person name="Coleman M.A."/>
            <person name="Wood A.P."/>
            <person name="Kelly D.P."/>
        </authorList>
    </citation>
    <scope>NUCLEOTIDE SEQUENCE [LARGE SCALE GENOMIC DNA]</scope>
    <source>
        <strain evidence="1 2">ATCC 25259</strain>
    </source>
</reference>
<proteinExistence type="predicted"/>
<dbReference type="RefSeq" id="WP_011312738.1">
    <property type="nucleotide sequence ID" value="NC_007404.1"/>
</dbReference>
<dbReference type="eggNOG" id="ENOG5033I75">
    <property type="taxonomic scope" value="Bacteria"/>
</dbReference>
<dbReference type="EMBL" id="CP000116">
    <property type="protein sequence ID" value="AAZ98179.1"/>
    <property type="molecule type" value="Genomic_DNA"/>
</dbReference>
<accession>Q3SGR8</accession>
<protein>
    <submittedName>
        <fullName evidence="1">Uncharacterized protein</fullName>
    </submittedName>
</protein>
<dbReference type="Proteomes" id="UP000008291">
    <property type="component" value="Chromosome"/>
</dbReference>
<dbReference type="KEGG" id="tbd:Tbd_2226"/>
<sequence>MSENTNWKLKPGVNIPPELVDDVARIACALKSLSAYTTLALEREDCPEDLQKIVQDGLDAMVRVFEW</sequence>
<organism evidence="1 2">
    <name type="scientific">Thiobacillus denitrificans (strain ATCC 25259 / T1)</name>
    <dbReference type="NCBI Taxonomy" id="292415"/>
    <lineage>
        <taxon>Bacteria</taxon>
        <taxon>Pseudomonadati</taxon>
        <taxon>Pseudomonadota</taxon>
        <taxon>Betaproteobacteria</taxon>
        <taxon>Nitrosomonadales</taxon>
        <taxon>Thiobacillaceae</taxon>
        <taxon>Thiobacillus</taxon>
    </lineage>
</organism>
<dbReference type="STRING" id="292415.Tbd_2226"/>
<evidence type="ECO:0000313" key="1">
    <source>
        <dbReference type="EMBL" id="AAZ98179.1"/>
    </source>
</evidence>
<gene>
    <name evidence="1" type="ordered locus">Tbd_2226</name>
</gene>
<name>Q3SGR8_THIDA</name>
<dbReference type="HOGENOM" id="CLU_2811105_0_0_4"/>
<evidence type="ECO:0000313" key="2">
    <source>
        <dbReference type="Proteomes" id="UP000008291"/>
    </source>
</evidence>
<keyword evidence="2" id="KW-1185">Reference proteome</keyword>
<dbReference type="AlphaFoldDB" id="Q3SGR8"/>